<dbReference type="AlphaFoldDB" id="A0A9D1NUV2"/>
<gene>
    <name evidence="2" type="ORF">IAA63_06255</name>
</gene>
<dbReference type="SUPFAM" id="SSF52172">
    <property type="entry name" value="CheY-like"/>
    <property type="match status" value="1"/>
</dbReference>
<evidence type="ECO:0000313" key="3">
    <source>
        <dbReference type="Proteomes" id="UP000886723"/>
    </source>
</evidence>
<reference evidence="2" key="1">
    <citation type="submission" date="2020-10" db="EMBL/GenBank/DDBJ databases">
        <authorList>
            <person name="Gilroy R."/>
        </authorList>
    </citation>
    <scope>NUCLEOTIDE SEQUENCE</scope>
    <source>
        <strain evidence="2">ChiBcec2-4451</strain>
    </source>
</reference>
<dbReference type="PANTHER" id="PTHR37299">
    <property type="entry name" value="TRANSCRIPTIONAL REGULATOR-RELATED"/>
    <property type="match status" value="1"/>
</dbReference>
<dbReference type="InterPro" id="IPR007492">
    <property type="entry name" value="LytTR_DNA-bd_dom"/>
</dbReference>
<dbReference type="PROSITE" id="PS50930">
    <property type="entry name" value="HTH_LYTTR"/>
    <property type="match status" value="1"/>
</dbReference>
<sequence length="207" mass="25188">MRIAICDDNKAVTGDIDSMLQKIKKEEKIEMEDMDGLTVARKIREKDPYTILIFVSAYDSYFRQLFEVEPFRFLDKPLDEKIFREYFLLAYKRISTQNTRFAFRFEKRIYQLPLREILYFESNLRLIYVHGKDREYRFYGKLNQVQEQMESMSRYFIRIHRSYLVNYYHITYMNGKKVELFNGETLPVSKEYKDRALSRYLELLGDA</sequence>
<dbReference type="Gene3D" id="2.40.50.1020">
    <property type="entry name" value="LytTr DNA-binding domain"/>
    <property type="match status" value="1"/>
</dbReference>
<feature type="domain" description="HTH LytTR-type" evidence="1">
    <location>
        <begin position="101"/>
        <end position="203"/>
    </location>
</feature>
<evidence type="ECO:0000259" key="1">
    <source>
        <dbReference type="PROSITE" id="PS50930"/>
    </source>
</evidence>
<organism evidence="2 3">
    <name type="scientific">Candidatus Pullilachnospira stercoravium</name>
    <dbReference type="NCBI Taxonomy" id="2840913"/>
    <lineage>
        <taxon>Bacteria</taxon>
        <taxon>Bacillati</taxon>
        <taxon>Bacillota</taxon>
        <taxon>Clostridia</taxon>
        <taxon>Lachnospirales</taxon>
        <taxon>Lachnospiraceae</taxon>
        <taxon>Lachnospiraceae incertae sedis</taxon>
        <taxon>Candidatus Pullilachnospira</taxon>
    </lineage>
</organism>
<dbReference type="Gene3D" id="3.40.50.2300">
    <property type="match status" value="1"/>
</dbReference>
<dbReference type="SMART" id="SM00850">
    <property type="entry name" value="LytTR"/>
    <property type="match status" value="1"/>
</dbReference>
<comment type="caution">
    <text evidence="2">The sequence shown here is derived from an EMBL/GenBank/DDBJ whole genome shotgun (WGS) entry which is preliminary data.</text>
</comment>
<dbReference type="PANTHER" id="PTHR37299:SF1">
    <property type="entry name" value="STAGE 0 SPORULATION PROTEIN A HOMOLOG"/>
    <property type="match status" value="1"/>
</dbReference>
<dbReference type="InterPro" id="IPR046947">
    <property type="entry name" value="LytR-like"/>
</dbReference>
<proteinExistence type="predicted"/>
<protein>
    <submittedName>
        <fullName evidence="2">Response regulator transcription factor</fullName>
    </submittedName>
</protein>
<evidence type="ECO:0000313" key="2">
    <source>
        <dbReference type="EMBL" id="HIV12726.1"/>
    </source>
</evidence>
<reference evidence="2" key="2">
    <citation type="journal article" date="2021" name="PeerJ">
        <title>Extensive microbial diversity within the chicken gut microbiome revealed by metagenomics and culture.</title>
        <authorList>
            <person name="Gilroy R."/>
            <person name="Ravi A."/>
            <person name="Getino M."/>
            <person name="Pursley I."/>
            <person name="Horton D.L."/>
            <person name="Alikhan N.F."/>
            <person name="Baker D."/>
            <person name="Gharbi K."/>
            <person name="Hall N."/>
            <person name="Watson M."/>
            <person name="Adriaenssens E.M."/>
            <person name="Foster-Nyarko E."/>
            <person name="Jarju S."/>
            <person name="Secka A."/>
            <person name="Antonio M."/>
            <person name="Oren A."/>
            <person name="Chaudhuri R.R."/>
            <person name="La Ragione R."/>
            <person name="Hildebrand F."/>
            <person name="Pallen M.J."/>
        </authorList>
    </citation>
    <scope>NUCLEOTIDE SEQUENCE</scope>
    <source>
        <strain evidence="2">ChiBcec2-4451</strain>
    </source>
</reference>
<dbReference type="InterPro" id="IPR011006">
    <property type="entry name" value="CheY-like_superfamily"/>
</dbReference>
<dbReference type="GO" id="GO:0000156">
    <property type="term" value="F:phosphorelay response regulator activity"/>
    <property type="evidence" value="ECO:0007669"/>
    <property type="project" value="InterPro"/>
</dbReference>
<dbReference type="GO" id="GO:0003677">
    <property type="term" value="F:DNA binding"/>
    <property type="evidence" value="ECO:0007669"/>
    <property type="project" value="InterPro"/>
</dbReference>
<dbReference type="EMBL" id="DVON01000139">
    <property type="protein sequence ID" value="HIV12726.1"/>
    <property type="molecule type" value="Genomic_DNA"/>
</dbReference>
<name>A0A9D1NUV2_9FIRM</name>
<dbReference type="Proteomes" id="UP000886723">
    <property type="component" value="Unassembled WGS sequence"/>
</dbReference>
<dbReference type="Pfam" id="PF04397">
    <property type="entry name" value="LytTR"/>
    <property type="match status" value="1"/>
</dbReference>
<accession>A0A9D1NUV2</accession>